<dbReference type="Pfam" id="PF07690">
    <property type="entry name" value="MFS_1"/>
    <property type="match status" value="1"/>
</dbReference>
<dbReference type="AlphaFoldDB" id="A0A9Q9JES2"/>
<evidence type="ECO:0000256" key="4">
    <source>
        <dbReference type="ARBA" id="ARBA00022989"/>
    </source>
</evidence>
<dbReference type="InterPro" id="IPR036259">
    <property type="entry name" value="MFS_trans_sf"/>
</dbReference>
<feature type="transmembrane region" description="Helical" evidence="6">
    <location>
        <begin position="153"/>
        <end position="175"/>
    </location>
</feature>
<evidence type="ECO:0000313" key="9">
    <source>
        <dbReference type="Proteomes" id="UP001064206"/>
    </source>
</evidence>
<feature type="domain" description="Major facilitator superfamily (MFS) profile" evidence="7">
    <location>
        <begin position="10"/>
        <end position="376"/>
    </location>
</feature>
<dbReference type="EMBL" id="CP104450">
    <property type="protein sequence ID" value="UXE39936.1"/>
    <property type="molecule type" value="Genomic_DNA"/>
</dbReference>
<sequence>MSQKTPIHPGIWALAVTSFAIGVAEFIVVGVLPAIAQDLHVSLAAAGKLVGLYALALAIGTPLAVLGLARLARKTVLLSLITLFLAGNILSSLADSYPLLLAGRAIGATVASRLAPPGQGGRAIALMFSGLTLAMVIGVPLGSLIGNSVGWRLPFYAVAGLTVIAWVATAIWVPRLAVPEAGKTVTQLAALLRPEILAMMAITVTGFGASFAAFTFITPILTDISGFSSQTASLLLIIFGIATLIGNQLGGKLTVTQGWTSALRRMLLLLAVTLILLAVALPWRLPVMVLLFLWGLLAFGMSPAFQAGMLSTAERWTPKAVDFASALNIAAFNLGITLGETLGSAVVAKGLMAMTPLAGVLLVTIAQLPLFWLSSRFTRDARRAHRA</sequence>
<keyword evidence="2" id="KW-1003">Cell membrane</keyword>
<feature type="transmembrane region" description="Helical" evidence="6">
    <location>
        <begin position="196"/>
        <end position="221"/>
    </location>
</feature>
<evidence type="ECO:0000256" key="5">
    <source>
        <dbReference type="ARBA" id="ARBA00023136"/>
    </source>
</evidence>
<evidence type="ECO:0000313" key="8">
    <source>
        <dbReference type="EMBL" id="UXE39936.1"/>
    </source>
</evidence>
<accession>A0A9Q9JES2</accession>
<feature type="transmembrane region" description="Helical" evidence="6">
    <location>
        <begin position="50"/>
        <end position="69"/>
    </location>
</feature>
<feature type="transmembrane region" description="Helical" evidence="6">
    <location>
        <begin position="227"/>
        <end position="245"/>
    </location>
</feature>
<dbReference type="Proteomes" id="UP001064206">
    <property type="component" value="Chromosome"/>
</dbReference>
<dbReference type="RefSeq" id="WP_260990654.1">
    <property type="nucleotide sequence ID" value="NZ_CP104450.1"/>
</dbReference>
<dbReference type="SUPFAM" id="SSF103473">
    <property type="entry name" value="MFS general substrate transporter"/>
    <property type="match status" value="1"/>
</dbReference>
<protein>
    <submittedName>
        <fullName evidence="8">MFS transporter</fullName>
    </submittedName>
</protein>
<evidence type="ECO:0000256" key="1">
    <source>
        <dbReference type="ARBA" id="ARBA00004651"/>
    </source>
</evidence>
<dbReference type="CDD" id="cd17324">
    <property type="entry name" value="MFS_NepI_like"/>
    <property type="match status" value="1"/>
</dbReference>
<dbReference type="GO" id="GO:0005886">
    <property type="term" value="C:plasma membrane"/>
    <property type="evidence" value="ECO:0007669"/>
    <property type="project" value="UniProtKB-SubCell"/>
</dbReference>
<dbReference type="InterPro" id="IPR020846">
    <property type="entry name" value="MFS_dom"/>
</dbReference>
<dbReference type="InterPro" id="IPR050189">
    <property type="entry name" value="MFS_Efflux_Transporters"/>
</dbReference>
<dbReference type="PROSITE" id="PS50850">
    <property type="entry name" value="MFS"/>
    <property type="match status" value="1"/>
</dbReference>
<feature type="transmembrane region" description="Helical" evidence="6">
    <location>
        <begin position="76"/>
        <end position="93"/>
    </location>
</feature>
<feature type="transmembrane region" description="Helical" evidence="6">
    <location>
        <begin position="123"/>
        <end position="141"/>
    </location>
</feature>
<keyword evidence="4 6" id="KW-1133">Transmembrane helix</keyword>
<dbReference type="PANTHER" id="PTHR43124">
    <property type="entry name" value="PURINE EFFLUX PUMP PBUE"/>
    <property type="match status" value="1"/>
</dbReference>
<proteinExistence type="predicted"/>
<comment type="subcellular location">
    <subcellularLocation>
        <location evidence="1">Cell membrane</location>
        <topology evidence="1">Multi-pass membrane protein</topology>
    </subcellularLocation>
</comment>
<dbReference type="Gene3D" id="1.20.1250.20">
    <property type="entry name" value="MFS general substrate transporter like domains"/>
    <property type="match status" value="1"/>
</dbReference>
<feature type="transmembrane region" description="Helical" evidence="6">
    <location>
        <begin position="351"/>
        <end position="373"/>
    </location>
</feature>
<organism evidence="8 9">
    <name type="scientific">Raoultella ornithinolytica</name>
    <name type="common">Klebsiella ornithinolytica</name>
    <dbReference type="NCBI Taxonomy" id="54291"/>
    <lineage>
        <taxon>Bacteria</taxon>
        <taxon>Pseudomonadati</taxon>
        <taxon>Pseudomonadota</taxon>
        <taxon>Gammaproteobacteria</taxon>
        <taxon>Enterobacterales</taxon>
        <taxon>Enterobacteriaceae</taxon>
        <taxon>Klebsiella/Raoultella group</taxon>
        <taxon>Raoultella</taxon>
    </lineage>
</organism>
<feature type="transmembrane region" description="Helical" evidence="6">
    <location>
        <begin position="12"/>
        <end position="35"/>
    </location>
</feature>
<evidence type="ECO:0000256" key="3">
    <source>
        <dbReference type="ARBA" id="ARBA00022692"/>
    </source>
</evidence>
<evidence type="ECO:0000256" key="2">
    <source>
        <dbReference type="ARBA" id="ARBA00022475"/>
    </source>
</evidence>
<evidence type="ECO:0000259" key="7">
    <source>
        <dbReference type="PROSITE" id="PS50850"/>
    </source>
</evidence>
<feature type="transmembrane region" description="Helical" evidence="6">
    <location>
        <begin position="266"/>
        <end position="283"/>
    </location>
</feature>
<name>A0A9Q9JES2_RAOOR</name>
<feature type="transmembrane region" description="Helical" evidence="6">
    <location>
        <begin position="289"/>
        <end position="308"/>
    </location>
</feature>
<dbReference type="PANTHER" id="PTHR43124:SF3">
    <property type="entry name" value="CHLORAMPHENICOL EFFLUX PUMP RV0191"/>
    <property type="match status" value="1"/>
</dbReference>
<reference evidence="8" key="1">
    <citation type="submission" date="2022-09" db="EMBL/GenBank/DDBJ databases">
        <title>Multidrug resistance Raoultella ornithinolytica Strain MQB_Silv_108.</title>
        <authorList>
            <person name="Quintela-Baluja M."/>
        </authorList>
    </citation>
    <scope>NUCLEOTIDE SEQUENCE</scope>
    <source>
        <strain evidence="8">MQB_Silv_108</strain>
    </source>
</reference>
<keyword evidence="5 6" id="KW-0472">Membrane</keyword>
<gene>
    <name evidence="8" type="ORF">N2J37_09425</name>
</gene>
<dbReference type="InterPro" id="IPR011701">
    <property type="entry name" value="MFS"/>
</dbReference>
<keyword evidence="3 6" id="KW-0812">Transmembrane</keyword>
<dbReference type="GO" id="GO:0022857">
    <property type="term" value="F:transmembrane transporter activity"/>
    <property type="evidence" value="ECO:0007669"/>
    <property type="project" value="InterPro"/>
</dbReference>
<evidence type="ECO:0000256" key="6">
    <source>
        <dbReference type="SAM" id="Phobius"/>
    </source>
</evidence>